<dbReference type="InterPro" id="IPR051306">
    <property type="entry name" value="Homeobox_regulator"/>
</dbReference>
<evidence type="ECO:0000256" key="4">
    <source>
        <dbReference type="ARBA" id="ARBA00023242"/>
    </source>
</evidence>
<dbReference type="InterPro" id="IPR009057">
    <property type="entry name" value="Homeodomain-like_sf"/>
</dbReference>
<dbReference type="SMART" id="SM00389">
    <property type="entry name" value="HOX"/>
    <property type="match status" value="2"/>
</dbReference>
<feature type="non-terminal residue" evidence="9">
    <location>
        <position position="1"/>
    </location>
</feature>
<evidence type="ECO:0000313" key="10">
    <source>
        <dbReference type="Proteomes" id="UP001159405"/>
    </source>
</evidence>
<dbReference type="Gene3D" id="1.10.10.60">
    <property type="entry name" value="Homeodomain-like"/>
    <property type="match status" value="2"/>
</dbReference>
<dbReference type="PANTHER" id="PTHR46123">
    <property type="entry name" value="MIX-TYPE HOMEOBOX GENE 1-RELATED"/>
    <property type="match status" value="1"/>
</dbReference>
<dbReference type="PROSITE" id="PS50071">
    <property type="entry name" value="HOMEOBOX_2"/>
    <property type="match status" value="2"/>
</dbReference>
<dbReference type="Pfam" id="PF00046">
    <property type="entry name" value="Homeodomain"/>
    <property type="match status" value="2"/>
</dbReference>
<keyword evidence="3 5" id="KW-0371">Homeobox</keyword>
<dbReference type="CDD" id="cd00086">
    <property type="entry name" value="homeodomain"/>
    <property type="match status" value="2"/>
</dbReference>
<keyword evidence="4 5" id="KW-0539">Nucleus</keyword>
<evidence type="ECO:0000313" key="9">
    <source>
        <dbReference type="EMBL" id="CAH3111103.1"/>
    </source>
</evidence>
<evidence type="ECO:0000256" key="6">
    <source>
        <dbReference type="RuleBase" id="RU000682"/>
    </source>
</evidence>
<comment type="caution">
    <text evidence="9">The sequence shown here is derived from an EMBL/GenBank/DDBJ whole genome shotgun (WGS) entry which is preliminary data.</text>
</comment>
<organism evidence="9 10">
    <name type="scientific">Porites lobata</name>
    <dbReference type="NCBI Taxonomy" id="104759"/>
    <lineage>
        <taxon>Eukaryota</taxon>
        <taxon>Metazoa</taxon>
        <taxon>Cnidaria</taxon>
        <taxon>Anthozoa</taxon>
        <taxon>Hexacorallia</taxon>
        <taxon>Scleractinia</taxon>
        <taxon>Fungiina</taxon>
        <taxon>Poritidae</taxon>
        <taxon>Porites</taxon>
    </lineage>
</organism>
<evidence type="ECO:0000256" key="7">
    <source>
        <dbReference type="SAM" id="MobiDB-lite"/>
    </source>
</evidence>
<dbReference type="EMBL" id="CALNXK010000023">
    <property type="protein sequence ID" value="CAH3111103.1"/>
    <property type="molecule type" value="Genomic_DNA"/>
</dbReference>
<dbReference type="InterPro" id="IPR001356">
    <property type="entry name" value="HD"/>
</dbReference>
<protein>
    <recommendedName>
        <fullName evidence="8">Homeobox domain-containing protein</fullName>
    </recommendedName>
</protein>
<feature type="DNA-binding region" description="Homeobox" evidence="5">
    <location>
        <begin position="186"/>
        <end position="237"/>
    </location>
</feature>
<reference evidence="9 10" key="1">
    <citation type="submission" date="2022-05" db="EMBL/GenBank/DDBJ databases">
        <authorList>
            <consortium name="Genoscope - CEA"/>
            <person name="William W."/>
        </authorList>
    </citation>
    <scope>NUCLEOTIDE SEQUENCE [LARGE SCALE GENOMIC DNA]</scope>
</reference>
<keyword evidence="10" id="KW-1185">Reference proteome</keyword>
<dbReference type="Proteomes" id="UP001159405">
    <property type="component" value="Unassembled WGS sequence"/>
</dbReference>
<evidence type="ECO:0000256" key="2">
    <source>
        <dbReference type="ARBA" id="ARBA00023125"/>
    </source>
</evidence>
<sequence>FPGDAQRKRRRRTAFTDQQLDRLEQSFEQERFPGIQIREELAQELNIGEDRIQVWFQNRRSRWRKSLKNKPAKDLRSEVSIPHMFQPSLATFQPSLQPAPFRSREPFFPPFTSSPSFLSFYDNMAPVASQGSQTVSVLLGPRVSASVSPPFSCSASPSFSYEEQFQAPCVKSRYSADDFLAAVTLANQQLDRLEQSFEQERFPGIQIREELAQELNIGEDRIQVWFQNRRSRWRKSLKNKPAKDLRSEVSIPHMFQPSLATFQPSLQPAPFRSREPFFPPFTSSPSFLSFYDNMAPVASQGSQTVSVLLGPRVSASVSPPFSCSASPSFSYEEQFQAPCVKSRYSADDFLAAVTLASGFQREN</sequence>
<name>A0ABN8NKC2_9CNID</name>
<proteinExistence type="predicted"/>
<dbReference type="PANTHER" id="PTHR46123:SF3">
    <property type="entry name" value="DOUBLE HOMEOBOX PROTEIN 1-RELATED"/>
    <property type="match status" value="1"/>
</dbReference>
<gene>
    <name evidence="9" type="ORF">PLOB_00019827</name>
</gene>
<accession>A0ABN8NKC2</accession>
<feature type="DNA-binding region" description="Homeobox" evidence="5">
    <location>
        <begin position="8"/>
        <end position="67"/>
    </location>
</feature>
<dbReference type="InterPro" id="IPR017970">
    <property type="entry name" value="Homeobox_CS"/>
</dbReference>
<dbReference type="PROSITE" id="PS00027">
    <property type="entry name" value="HOMEOBOX_1"/>
    <property type="match status" value="2"/>
</dbReference>
<comment type="subcellular location">
    <subcellularLocation>
        <location evidence="1 5 6">Nucleus</location>
    </subcellularLocation>
</comment>
<evidence type="ECO:0000259" key="8">
    <source>
        <dbReference type="PROSITE" id="PS50071"/>
    </source>
</evidence>
<feature type="region of interest" description="Disordered" evidence="7">
    <location>
        <begin position="1"/>
        <end position="20"/>
    </location>
</feature>
<dbReference type="SUPFAM" id="SSF46689">
    <property type="entry name" value="Homeodomain-like"/>
    <property type="match status" value="2"/>
</dbReference>
<evidence type="ECO:0000256" key="3">
    <source>
        <dbReference type="ARBA" id="ARBA00023155"/>
    </source>
</evidence>
<feature type="domain" description="Homeobox" evidence="8">
    <location>
        <begin position="6"/>
        <end position="66"/>
    </location>
</feature>
<evidence type="ECO:0000256" key="5">
    <source>
        <dbReference type="PROSITE-ProRule" id="PRU00108"/>
    </source>
</evidence>
<feature type="domain" description="Homeobox" evidence="8">
    <location>
        <begin position="184"/>
        <end position="236"/>
    </location>
</feature>
<evidence type="ECO:0000256" key="1">
    <source>
        <dbReference type="ARBA" id="ARBA00004123"/>
    </source>
</evidence>
<keyword evidence="2 5" id="KW-0238">DNA-binding</keyword>